<dbReference type="InterPro" id="IPR054722">
    <property type="entry name" value="PolX-like_BBD"/>
</dbReference>
<reference evidence="9 10" key="1">
    <citation type="journal article" date="2024" name="G3 (Bethesda)">
        <title>Genome assembly of Hibiscus sabdariffa L. provides insights into metabolisms of medicinal natural products.</title>
        <authorList>
            <person name="Kim T."/>
        </authorList>
    </citation>
    <scope>NUCLEOTIDE SEQUENCE [LARGE SCALE GENOMIC DNA]</scope>
    <source>
        <strain evidence="9">TK-2024</strain>
        <tissue evidence="9">Old leaves</tissue>
    </source>
</reference>
<dbReference type="Pfam" id="PF07727">
    <property type="entry name" value="RVT_2"/>
    <property type="match status" value="1"/>
</dbReference>
<dbReference type="Pfam" id="PF14223">
    <property type="entry name" value="Retrotran_gag_2"/>
    <property type="match status" value="1"/>
</dbReference>
<feature type="domain" description="CCHC-type" evidence="7">
    <location>
        <begin position="163"/>
        <end position="178"/>
    </location>
</feature>
<gene>
    <name evidence="9" type="ORF">V6N12_009479</name>
</gene>
<feature type="region of interest" description="Disordered" evidence="6">
    <location>
        <begin position="657"/>
        <end position="679"/>
    </location>
</feature>
<dbReference type="Pfam" id="PF25597">
    <property type="entry name" value="SH3_retrovirus"/>
    <property type="match status" value="1"/>
</dbReference>
<keyword evidence="1" id="KW-0645">Protease</keyword>
<dbReference type="InterPro" id="IPR043502">
    <property type="entry name" value="DNA/RNA_pol_sf"/>
</dbReference>
<keyword evidence="3" id="KW-0064">Aspartyl protease</keyword>
<evidence type="ECO:0000256" key="4">
    <source>
        <dbReference type="ARBA" id="ARBA00022801"/>
    </source>
</evidence>
<dbReference type="InterPro" id="IPR025724">
    <property type="entry name" value="GAG-pre-integrase_dom"/>
</dbReference>
<dbReference type="InterPro" id="IPR036397">
    <property type="entry name" value="RNaseH_sf"/>
</dbReference>
<comment type="caution">
    <text evidence="9">The sequence shown here is derived from an EMBL/GenBank/DDBJ whole genome shotgun (WGS) entry which is preliminary data.</text>
</comment>
<dbReference type="SUPFAM" id="SSF53098">
    <property type="entry name" value="Ribonuclease H-like"/>
    <property type="match status" value="1"/>
</dbReference>
<protein>
    <submittedName>
        <fullName evidence="9">Uncharacterized protein</fullName>
    </submittedName>
</protein>
<dbReference type="InterPro" id="IPR001584">
    <property type="entry name" value="Integrase_cat-core"/>
</dbReference>
<dbReference type="InterPro" id="IPR057670">
    <property type="entry name" value="SH3_retrovirus"/>
</dbReference>
<dbReference type="Pfam" id="PF13976">
    <property type="entry name" value="gag_pre-integrs"/>
    <property type="match status" value="1"/>
</dbReference>
<dbReference type="InterPro" id="IPR039537">
    <property type="entry name" value="Retrotran_Ty1/copia-like"/>
</dbReference>
<dbReference type="Pfam" id="PF22936">
    <property type="entry name" value="Pol_BBD"/>
    <property type="match status" value="1"/>
</dbReference>
<evidence type="ECO:0000256" key="3">
    <source>
        <dbReference type="ARBA" id="ARBA00022750"/>
    </source>
</evidence>
<dbReference type="SMART" id="SM00343">
    <property type="entry name" value="ZnF_C2HC"/>
    <property type="match status" value="1"/>
</dbReference>
<keyword evidence="5" id="KW-0862">Zinc</keyword>
<evidence type="ECO:0000256" key="2">
    <source>
        <dbReference type="ARBA" id="ARBA00022723"/>
    </source>
</evidence>
<dbReference type="InterPro" id="IPR036875">
    <property type="entry name" value="Znf_CCHC_sf"/>
</dbReference>
<dbReference type="SUPFAM" id="SSF56672">
    <property type="entry name" value="DNA/RNA polymerases"/>
    <property type="match status" value="1"/>
</dbReference>
<organism evidence="9 10">
    <name type="scientific">Hibiscus sabdariffa</name>
    <name type="common">roselle</name>
    <dbReference type="NCBI Taxonomy" id="183260"/>
    <lineage>
        <taxon>Eukaryota</taxon>
        <taxon>Viridiplantae</taxon>
        <taxon>Streptophyta</taxon>
        <taxon>Embryophyta</taxon>
        <taxon>Tracheophyta</taxon>
        <taxon>Spermatophyta</taxon>
        <taxon>Magnoliopsida</taxon>
        <taxon>eudicotyledons</taxon>
        <taxon>Gunneridae</taxon>
        <taxon>Pentapetalae</taxon>
        <taxon>rosids</taxon>
        <taxon>malvids</taxon>
        <taxon>Malvales</taxon>
        <taxon>Malvaceae</taxon>
        <taxon>Malvoideae</taxon>
        <taxon>Hibiscus</taxon>
    </lineage>
</organism>
<dbReference type="InterPro" id="IPR001878">
    <property type="entry name" value="Znf_CCHC"/>
</dbReference>
<dbReference type="PANTHER" id="PTHR42648">
    <property type="entry name" value="TRANSPOSASE, PUTATIVE-RELATED"/>
    <property type="match status" value="1"/>
</dbReference>
<dbReference type="EMBL" id="JBBPBM010000018">
    <property type="protein sequence ID" value="KAK8555331.1"/>
    <property type="molecule type" value="Genomic_DNA"/>
</dbReference>
<dbReference type="SUPFAM" id="SSF57756">
    <property type="entry name" value="Retrovirus zinc finger-like domains"/>
    <property type="match status" value="1"/>
</dbReference>
<accession>A0ABR2EAT1</accession>
<dbReference type="PROSITE" id="PS50158">
    <property type="entry name" value="ZF_CCHC"/>
    <property type="match status" value="1"/>
</dbReference>
<evidence type="ECO:0000259" key="8">
    <source>
        <dbReference type="PROSITE" id="PS50994"/>
    </source>
</evidence>
<evidence type="ECO:0000256" key="5">
    <source>
        <dbReference type="PROSITE-ProRule" id="PRU00047"/>
    </source>
</evidence>
<dbReference type="InterPro" id="IPR012337">
    <property type="entry name" value="RNaseH-like_sf"/>
</dbReference>
<keyword evidence="10" id="KW-1185">Reference proteome</keyword>
<feature type="domain" description="Integrase catalytic" evidence="8">
    <location>
        <begin position="387"/>
        <end position="563"/>
    </location>
</feature>
<dbReference type="Pfam" id="PF00665">
    <property type="entry name" value="rve"/>
    <property type="match status" value="1"/>
</dbReference>
<evidence type="ECO:0000259" key="7">
    <source>
        <dbReference type="PROSITE" id="PS50158"/>
    </source>
</evidence>
<dbReference type="Gene3D" id="3.30.420.10">
    <property type="entry name" value="Ribonuclease H-like superfamily/Ribonuclease H"/>
    <property type="match status" value="1"/>
</dbReference>
<name>A0ABR2EAT1_9ROSI</name>
<evidence type="ECO:0000256" key="1">
    <source>
        <dbReference type="ARBA" id="ARBA00022670"/>
    </source>
</evidence>
<evidence type="ECO:0000313" key="9">
    <source>
        <dbReference type="EMBL" id="KAK8555331.1"/>
    </source>
</evidence>
<keyword evidence="5" id="KW-0863">Zinc-finger</keyword>
<keyword evidence="2" id="KW-0479">Metal-binding</keyword>
<sequence>MIDLWAYSNNEMIQNLKEIYEGQARQERYETSKALFQCKMTEGTPVGGHVIKMMGYVQTLEKLDFPLKNELATDLILQSLSGSFKPFVLNFNMNEINKTLPQLLGMLRTAESDMKKDGSKSILLVREAKRNGKKVAKSKGSGKTKAKGKNVLKPKGAISKDGKCFHCKKSDHWKRNCPVYLEEVKKAKAVEASVSGIYVIDVNMSTSSSWVLDTGCGSHICTSVQGLHMRRNLAKGDVDLRVGNGARVAALAVGTYVLSLPSGLVLNLENCYFVSSLTKIIIFVYCLDKIGFEIVIKNNCCSFYLNNLFYGSAQLINGLYILNQENEIFNINTKRSKTNDSNQTYLWHCRLGHISERHISKLHKDGLLDPFVFEQMDVCESCLLGKMTKAPFNGKGERACDLLGLVHSDVCGPMNTQARGGFHYFITFTDDFSRYGYIYLMRHKSEALEKFKEFRNEIQNQHGKSIKALRSDRGGEYLSHEFDELLKECGIVSQLTPPGTPQWNGVSERSNRTLLDMVRSMMSHSDLPISFWGHALETAAFTLNRVPSKSVQKTPHEMWTGKRPSMSFMKIWGCKAYVKHQMSTKLEPKSHKCTFVGYPKETKGYYFYNHKENKVFVARTRVFLEKDFLSSKENRRNIELEEVQQQQDIEPEVERFSQTVEENSTNLETRPLRRSTRERHEPERYGFLVTTNGDVILVDHDEPKTYQEAVSSPDSEKWLEAMRSEMDSMSDNQVWTLVEPPERMKPIGCKWIFKKKTDMDGNVQTYKERLVAKGYRQIHGIDYDETFSPVAMFKSIQILLAIAAFHDYEIWKMDVKTTFLNGKLEEDVYMTQPEGFVTPENAGKVCKLQRSIYGLKQASRSWNLHFNDTIKEFGFIRNEDEPCVYKKFSGSIVSFLILYVDDILIIGNDIPTLQSVKAWLSSCFSMKDLGEAAYILGVKIYGDRSRRLLGLSQSTYIDKVLKRFNMEASEKGFLPMTQSISLSKEMCPSTSQERERMSQIPYASAIGSIMYAMICTRPDLSYALSMTSRYQANPSEGHWVAVKNILKYLRRTKDDFLVYGGEEQLSIKGYTDASFQTDKDDSRSQSGFVFRLNGGAFVTELGVVPSISDALELYCDNNGAIAQAKEPRSHQRSKHILRRFHLIREIVDRGDVEICKVHTDDNIADPLTKPLSQQKHDRHTESLGIRYVSDWS</sequence>
<dbReference type="Gene3D" id="4.10.60.10">
    <property type="entry name" value="Zinc finger, CCHC-type"/>
    <property type="match status" value="1"/>
</dbReference>
<dbReference type="InterPro" id="IPR013103">
    <property type="entry name" value="RVT_2"/>
</dbReference>
<evidence type="ECO:0000256" key="6">
    <source>
        <dbReference type="SAM" id="MobiDB-lite"/>
    </source>
</evidence>
<keyword evidence="4" id="KW-0378">Hydrolase</keyword>
<proteinExistence type="predicted"/>
<evidence type="ECO:0000313" key="10">
    <source>
        <dbReference type="Proteomes" id="UP001472677"/>
    </source>
</evidence>
<dbReference type="PROSITE" id="PS50994">
    <property type="entry name" value="INTEGRASE"/>
    <property type="match status" value="1"/>
</dbReference>
<dbReference type="PANTHER" id="PTHR42648:SF27">
    <property type="entry name" value="RNA-DIRECTED DNA POLYMERASE"/>
    <property type="match status" value="1"/>
</dbReference>
<dbReference type="Proteomes" id="UP001472677">
    <property type="component" value="Unassembled WGS sequence"/>
</dbReference>
<dbReference type="CDD" id="cd09272">
    <property type="entry name" value="RNase_HI_RT_Ty1"/>
    <property type="match status" value="1"/>
</dbReference>
<feature type="compositionally biased region" description="Polar residues" evidence="6">
    <location>
        <begin position="657"/>
        <end position="668"/>
    </location>
</feature>